<dbReference type="InterPro" id="IPR022372">
    <property type="entry name" value="Accessory_SS_Asp1"/>
</dbReference>
<evidence type="ECO:0000256" key="2">
    <source>
        <dbReference type="ARBA" id="ARBA00022679"/>
    </source>
</evidence>
<dbReference type="InterPro" id="IPR001296">
    <property type="entry name" value="Glyco_trans_1"/>
</dbReference>
<evidence type="ECO:0000256" key="1">
    <source>
        <dbReference type="ARBA" id="ARBA00022676"/>
    </source>
</evidence>
<dbReference type="OrthoDB" id="570545at2"/>
<dbReference type="AlphaFoldDB" id="A0A426D619"/>
<keyword evidence="5" id="KW-1185">Reference proteome</keyword>
<dbReference type="PANTHER" id="PTHR12526">
    <property type="entry name" value="GLYCOSYLTRANSFERASE"/>
    <property type="match status" value="1"/>
</dbReference>
<protein>
    <submittedName>
        <fullName evidence="4">Accessory Sec system glycosyltransferase Asp1</fullName>
    </submittedName>
</protein>
<dbReference type="PANTHER" id="PTHR12526:SF629">
    <property type="entry name" value="TEICHURONIC ACID BIOSYNTHESIS GLYCOSYLTRANSFERASE TUAH-RELATED"/>
    <property type="match status" value="1"/>
</dbReference>
<dbReference type="EMBL" id="QWZQ01000031">
    <property type="protein sequence ID" value="RRK10054.1"/>
    <property type="molecule type" value="Genomic_DNA"/>
</dbReference>
<keyword evidence="2 4" id="KW-0808">Transferase</keyword>
<proteinExistence type="predicted"/>
<name>A0A426D619_9LACO</name>
<dbReference type="Pfam" id="PF16993">
    <property type="entry name" value="Asp1"/>
    <property type="match status" value="1"/>
</dbReference>
<feature type="domain" description="Glycosyl transferase family 1" evidence="3">
    <location>
        <begin position="320"/>
        <end position="480"/>
    </location>
</feature>
<reference evidence="4 5" key="1">
    <citation type="submission" date="2018-08" db="EMBL/GenBank/DDBJ databases">
        <title>Genome Lactobacillus garii FI11369.</title>
        <authorList>
            <person name="Diaz M."/>
            <person name="Narbad A."/>
        </authorList>
    </citation>
    <scope>NUCLEOTIDE SEQUENCE [LARGE SCALE GENOMIC DNA]</scope>
    <source>
        <strain evidence="4 5">FI11369</strain>
    </source>
</reference>
<accession>A0A426D619</accession>
<dbReference type="GO" id="GO:0016757">
    <property type="term" value="F:glycosyltransferase activity"/>
    <property type="evidence" value="ECO:0007669"/>
    <property type="project" value="UniProtKB-KW"/>
</dbReference>
<sequence length="501" mass="57195">MFYFINEYLLAKNSSVEHAAIDRVRLFNQFHQPAKIVTKTYDRLLHGTVTAIKLPDEQILNMFDFFQQTTSVESRFVRTDDLKLPVEYAVTVGADFSEVTNGDNLVSKVGFIPGTIGRVYYQEFLDNQGNPLSTDLWDWRGFKSSTQYFGQNGKLIMQRYYNLAGQTVLEEYYVADVKGNPLLSRVILRNYQHQSERFFQNRDDLFNFFIAELSRLDSTTTTFISDRPGTGVQPLLRLNDDSHKYVNVPIYHAKDINEPLHSPLDGYLQPAFDNLTHFDGVITATNKQAQHLQRRFPNGHVMVMPNVTTTARSQAPLRPITERKNQLLYVGRLAPDRQLEQLIRVVALVKKDINNVRCDLYGYGDAKYVDQLKKLVADLQLEKQVRLCGYQPDLSGVYDNYQILLNTALANGGPMAMQEAMAHGLPVISYQFNYGPADFIDDGVTGYVIKPGDQLTMSKRILELQASPQKLTAFSEAAYAQLHDHQTATKVWHRWQRALGL</sequence>
<dbReference type="RefSeq" id="WP_125072709.1">
    <property type="nucleotide sequence ID" value="NZ_QWZQ01000031.1"/>
</dbReference>
<dbReference type="Pfam" id="PF00534">
    <property type="entry name" value="Glycos_transf_1"/>
    <property type="match status" value="1"/>
</dbReference>
<dbReference type="SUPFAM" id="SSF53756">
    <property type="entry name" value="UDP-Glycosyltransferase/glycogen phosphorylase"/>
    <property type="match status" value="1"/>
</dbReference>
<evidence type="ECO:0000313" key="4">
    <source>
        <dbReference type="EMBL" id="RRK10054.1"/>
    </source>
</evidence>
<dbReference type="GO" id="GO:0015031">
    <property type="term" value="P:protein transport"/>
    <property type="evidence" value="ECO:0007669"/>
    <property type="project" value="InterPro"/>
</dbReference>
<dbReference type="Proteomes" id="UP000283633">
    <property type="component" value="Unassembled WGS sequence"/>
</dbReference>
<organism evidence="4 5">
    <name type="scientific">Lactiplantibacillus garii</name>
    <dbReference type="NCBI Taxonomy" id="2306423"/>
    <lineage>
        <taxon>Bacteria</taxon>
        <taxon>Bacillati</taxon>
        <taxon>Bacillota</taxon>
        <taxon>Bacilli</taxon>
        <taxon>Lactobacillales</taxon>
        <taxon>Lactobacillaceae</taxon>
        <taxon>Lactiplantibacillus</taxon>
    </lineage>
</organism>
<gene>
    <name evidence="4" type="ORF">D1831_09555</name>
</gene>
<keyword evidence="1" id="KW-0328">Glycosyltransferase</keyword>
<dbReference type="Gene3D" id="3.40.50.2000">
    <property type="entry name" value="Glycogen Phosphorylase B"/>
    <property type="match status" value="3"/>
</dbReference>
<evidence type="ECO:0000259" key="3">
    <source>
        <dbReference type="Pfam" id="PF00534"/>
    </source>
</evidence>
<evidence type="ECO:0000313" key="5">
    <source>
        <dbReference type="Proteomes" id="UP000283633"/>
    </source>
</evidence>
<comment type="caution">
    <text evidence="4">The sequence shown here is derived from an EMBL/GenBank/DDBJ whole genome shotgun (WGS) entry which is preliminary data.</text>
</comment>